<evidence type="ECO:0000256" key="2">
    <source>
        <dbReference type="SAM" id="Phobius"/>
    </source>
</evidence>
<accession>A0A445M5N9</accession>
<comment type="caution">
    <text evidence="3">The sequence shown here is derived from an EMBL/GenBank/DDBJ whole genome shotgun (WGS) entry which is preliminary data.</text>
</comment>
<name>A0A445M5N9_GLYSO</name>
<dbReference type="PANTHER" id="PTHR35282">
    <property type="entry name" value="F5D14.24 PROTEIN"/>
    <property type="match status" value="1"/>
</dbReference>
<organism evidence="3 4">
    <name type="scientific">Glycine soja</name>
    <name type="common">Wild soybean</name>
    <dbReference type="NCBI Taxonomy" id="3848"/>
    <lineage>
        <taxon>Eukaryota</taxon>
        <taxon>Viridiplantae</taxon>
        <taxon>Streptophyta</taxon>
        <taxon>Embryophyta</taxon>
        <taxon>Tracheophyta</taxon>
        <taxon>Spermatophyta</taxon>
        <taxon>Magnoliopsida</taxon>
        <taxon>eudicotyledons</taxon>
        <taxon>Gunneridae</taxon>
        <taxon>Pentapetalae</taxon>
        <taxon>rosids</taxon>
        <taxon>fabids</taxon>
        <taxon>Fabales</taxon>
        <taxon>Fabaceae</taxon>
        <taxon>Papilionoideae</taxon>
        <taxon>50 kb inversion clade</taxon>
        <taxon>NPAAA clade</taxon>
        <taxon>indigoferoid/millettioid clade</taxon>
        <taxon>Phaseoleae</taxon>
        <taxon>Glycine</taxon>
        <taxon>Glycine subgen. Soja</taxon>
    </lineage>
</organism>
<reference evidence="3 4" key="1">
    <citation type="submission" date="2018-09" db="EMBL/GenBank/DDBJ databases">
        <title>A high-quality reference genome of wild soybean provides a powerful tool to mine soybean genomes.</title>
        <authorList>
            <person name="Xie M."/>
            <person name="Chung C.Y.L."/>
            <person name="Li M.-W."/>
            <person name="Wong F.-L."/>
            <person name="Chan T.-F."/>
            <person name="Lam H.-M."/>
        </authorList>
    </citation>
    <scope>NUCLEOTIDE SEQUENCE [LARGE SCALE GENOMIC DNA]</scope>
    <source>
        <strain evidence="4">cv. W05</strain>
        <tissue evidence="3">Hypocotyl of etiolated seedlings</tissue>
    </source>
</reference>
<keyword evidence="2" id="KW-0812">Transmembrane</keyword>
<dbReference type="PANTHER" id="PTHR35282:SF2">
    <property type="entry name" value="F5D14.24 PROTEIN"/>
    <property type="match status" value="1"/>
</dbReference>
<keyword evidence="2" id="KW-1133">Transmembrane helix</keyword>
<dbReference type="EMBL" id="QZWG01000001">
    <property type="protein sequence ID" value="RZC30880.1"/>
    <property type="molecule type" value="Genomic_DNA"/>
</dbReference>
<dbReference type="Pfam" id="PF21737">
    <property type="entry name" value="DUF6865"/>
    <property type="match status" value="1"/>
</dbReference>
<dbReference type="AlphaFoldDB" id="A0A445M5N9"/>
<keyword evidence="2" id="KW-0472">Membrane</keyword>
<evidence type="ECO:0000256" key="1">
    <source>
        <dbReference type="SAM" id="MobiDB-lite"/>
    </source>
</evidence>
<protein>
    <submittedName>
        <fullName evidence="3">Uncharacterized protein</fullName>
    </submittedName>
</protein>
<evidence type="ECO:0000313" key="4">
    <source>
        <dbReference type="Proteomes" id="UP000289340"/>
    </source>
</evidence>
<proteinExistence type="predicted"/>
<sequence length="144" mass="16032">MLSSLLLTTRVSQLLDIPSTPLQVKDHLECLLEKSILALCNDSLFGSLFFIFAAYICYLTVQCVGEIAESYMDNKSPSNKASEELARELLIAISDSLPDKTLDSDFVPESKDADSFARPNGDWDDKFRSELISISYVESPDVKI</sequence>
<gene>
    <name evidence="3" type="ORF">D0Y65_002093</name>
</gene>
<feature type="region of interest" description="Disordered" evidence="1">
    <location>
        <begin position="99"/>
        <end position="118"/>
    </location>
</feature>
<evidence type="ECO:0000313" key="3">
    <source>
        <dbReference type="EMBL" id="RZC30880.1"/>
    </source>
</evidence>
<keyword evidence="4" id="KW-1185">Reference proteome</keyword>
<feature type="transmembrane region" description="Helical" evidence="2">
    <location>
        <begin position="44"/>
        <end position="65"/>
    </location>
</feature>
<dbReference type="InterPro" id="IPR049198">
    <property type="entry name" value="DUF6865"/>
</dbReference>
<dbReference type="Proteomes" id="UP000289340">
    <property type="component" value="Chromosome 1"/>
</dbReference>